<dbReference type="PRINTS" id="PR00047">
    <property type="entry name" value="STROIDFINGER"/>
</dbReference>
<evidence type="ECO:0000256" key="2">
    <source>
        <dbReference type="ARBA" id="ARBA00022723"/>
    </source>
</evidence>
<dbReference type="EMBL" id="CAJOAY010000186">
    <property type="protein sequence ID" value="CAF3576589.1"/>
    <property type="molecule type" value="Genomic_DNA"/>
</dbReference>
<dbReference type="GO" id="GO:0008270">
    <property type="term" value="F:zinc ion binding"/>
    <property type="evidence" value="ECO:0007669"/>
    <property type="project" value="UniProtKB-KW"/>
</dbReference>
<comment type="subcellular location">
    <subcellularLocation>
        <location evidence="1 10">Nucleus</location>
    </subcellularLocation>
</comment>
<dbReference type="InterPro" id="IPR000536">
    <property type="entry name" value="Nucl_hrmn_rcpt_lig-bd"/>
</dbReference>
<keyword evidence="6 10" id="KW-0238">DNA-binding</keyword>
<dbReference type="AlphaFoldDB" id="A0A818LYP3"/>
<evidence type="ECO:0000256" key="3">
    <source>
        <dbReference type="ARBA" id="ARBA00022771"/>
    </source>
</evidence>
<keyword evidence="3 10" id="KW-0863">Zinc-finger</keyword>
<protein>
    <submittedName>
        <fullName evidence="13">Uncharacterized protein</fullName>
    </submittedName>
</protein>
<evidence type="ECO:0000259" key="12">
    <source>
        <dbReference type="PROSITE" id="PS51843"/>
    </source>
</evidence>
<dbReference type="InterPro" id="IPR050274">
    <property type="entry name" value="Nuclear_hormone_rcpt_NR2"/>
</dbReference>
<feature type="domain" description="Nuclear receptor" evidence="11">
    <location>
        <begin position="48"/>
        <end position="124"/>
    </location>
</feature>
<keyword evidence="9 10" id="KW-0539">Nucleus</keyword>
<evidence type="ECO:0000256" key="4">
    <source>
        <dbReference type="ARBA" id="ARBA00022833"/>
    </source>
</evidence>
<dbReference type="Proteomes" id="UP000663881">
    <property type="component" value="Unassembled WGS sequence"/>
</dbReference>
<reference evidence="13" key="1">
    <citation type="submission" date="2021-02" db="EMBL/GenBank/DDBJ databases">
        <authorList>
            <person name="Nowell W R."/>
        </authorList>
    </citation>
    <scope>NUCLEOTIDE SEQUENCE</scope>
</reference>
<keyword evidence="5 10" id="KW-0805">Transcription regulation</keyword>
<comment type="similarity">
    <text evidence="10">Belongs to the nuclear hormone receptor family.</text>
</comment>
<dbReference type="PROSITE" id="PS00031">
    <property type="entry name" value="NUCLEAR_REC_DBD_1"/>
    <property type="match status" value="1"/>
</dbReference>
<gene>
    <name evidence="13" type="ORF">OKA104_LOCUS5379</name>
</gene>
<dbReference type="Gene3D" id="3.30.50.10">
    <property type="entry name" value="Erythroid Transcription Factor GATA-1, subunit A"/>
    <property type="match status" value="1"/>
</dbReference>
<dbReference type="InterPro" id="IPR013088">
    <property type="entry name" value="Znf_NHR/GATA"/>
</dbReference>
<keyword evidence="7 10" id="KW-0804">Transcription</keyword>
<feature type="domain" description="NR LBD" evidence="12">
    <location>
        <begin position="137"/>
        <end position="333"/>
    </location>
</feature>
<name>A0A818LYP3_9BILA</name>
<dbReference type="PROSITE" id="PS51843">
    <property type="entry name" value="NR_LBD"/>
    <property type="match status" value="1"/>
</dbReference>
<evidence type="ECO:0000256" key="5">
    <source>
        <dbReference type="ARBA" id="ARBA00023015"/>
    </source>
</evidence>
<dbReference type="Gene3D" id="1.10.565.10">
    <property type="entry name" value="Retinoid X Receptor"/>
    <property type="match status" value="1"/>
</dbReference>
<proteinExistence type="inferred from homology"/>
<evidence type="ECO:0000256" key="10">
    <source>
        <dbReference type="RuleBase" id="RU004334"/>
    </source>
</evidence>
<comment type="caution">
    <text evidence="13">The sequence shown here is derived from an EMBL/GenBank/DDBJ whole genome shotgun (WGS) entry which is preliminary data.</text>
</comment>
<dbReference type="FunFam" id="3.30.50.10:FF:000006">
    <property type="entry name" value="Nuclear receptor subfamily 5 group A member"/>
    <property type="match status" value="1"/>
</dbReference>
<sequence length="333" mass="38864">MENKKSSIDTDLQMTKPFDIVSICLPVSKKLLHHSYTETTTTEINNNNIFCAVCGDFSNGKHYGILSCNGCSGFFKRSIRRKLVYQCQTKRGNCTIDKVHRNQCQACRFKKCLQMGMLKEAVQSERQRRNNVHSIDYHDKYIERTMDHCSSRQTNDSVNHIDDIVYASSSQILLMIIKWIRNLPTFSNLSIHDQSILIEESWSELFLLWAIQCSISLDNRGHSENDKLINNIFQIFKQLKLDPIEYACLKAIILFRFDIRTLNDVKQIEYLQDQAQITLAQFTQIYNPTRFGRLLLTLPLFRNISSKFIEKTYFSHTIGYTSISKLLLHMFKN</sequence>
<keyword evidence="4 10" id="KW-0862">Zinc</keyword>
<organism evidence="13 14">
    <name type="scientific">Adineta steineri</name>
    <dbReference type="NCBI Taxonomy" id="433720"/>
    <lineage>
        <taxon>Eukaryota</taxon>
        <taxon>Metazoa</taxon>
        <taxon>Spiralia</taxon>
        <taxon>Gnathifera</taxon>
        <taxon>Rotifera</taxon>
        <taxon>Eurotatoria</taxon>
        <taxon>Bdelloidea</taxon>
        <taxon>Adinetida</taxon>
        <taxon>Adinetidae</taxon>
        <taxon>Adineta</taxon>
    </lineage>
</organism>
<evidence type="ECO:0000313" key="13">
    <source>
        <dbReference type="EMBL" id="CAF3576589.1"/>
    </source>
</evidence>
<evidence type="ECO:0000256" key="1">
    <source>
        <dbReference type="ARBA" id="ARBA00004123"/>
    </source>
</evidence>
<dbReference type="GO" id="GO:0043565">
    <property type="term" value="F:sequence-specific DNA binding"/>
    <property type="evidence" value="ECO:0007669"/>
    <property type="project" value="InterPro"/>
</dbReference>
<dbReference type="SUPFAM" id="SSF57716">
    <property type="entry name" value="Glucocorticoid receptor-like (DNA-binding domain)"/>
    <property type="match status" value="1"/>
</dbReference>
<evidence type="ECO:0000259" key="11">
    <source>
        <dbReference type="PROSITE" id="PS51030"/>
    </source>
</evidence>
<dbReference type="SUPFAM" id="SSF48508">
    <property type="entry name" value="Nuclear receptor ligand-binding domain"/>
    <property type="match status" value="1"/>
</dbReference>
<evidence type="ECO:0000313" key="14">
    <source>
        <dbReference type="Proteomes" id="UP000663881"/>
    </source>
</evidence>
<keyword evidence="2 10" id="KW-0479">Metal-binding</keyword>
<evidence type="ECO:0000256" key="6">
    <source>
        <dbReference type="ARBA" id="ARBA00023125"/>
    </source>
</evidence>
<dbReference type="InterPro" id="IPR035500">
    <property type="entry name" value="NHR-like_dom_sf"/>
</dbReference>
<dbReference type="InterPro" id="IPR001628">
    <property type="entry name" value="Znf_hrmn_rcpt"/>
</dbReference>
<dbReference type="InterPro" id="IPR001723">
    <property type="entry name" value="Nuclear_hrmn_rcpt"/>
</dbReference>
<dbReference type="PROSITE" id="PS51030">
    <property type="entry name" value="NUCLEAR_REC_DBD_2"/>
    <property type="match status" value="1"/>
</dbReference>
<dbReference type="GO" id="GO:0003700">
    <property type="term" value="F:DNA-binding transcription factor activity"/>
    <property type="evidence" value="ECO:0007669"/>
    <property type="project" value="InterPro"/>
</dbReference>
<dbReference type="PANTHER" id="PTHR24083">
    <property type="entry name" value="NUCLEAR HORMONE RECEPTOR"/>
    <property type="match status" value="1"/>
</dbReference>
<accession>A0A818LYP3</accession>
<dbReference type="Pfam" id="PF00104">
    <property type="entry name" value="Hormone_recep"/>
    <property type="match status" value="2"/>
</dbReference>
<dbReference type="SMART" id="SM00399">
    <property type="entry name" value="ZnF_C4"/>
    <property type="match status" value="1"/>
</dbReference>
<evidence type="ECO:0000256" key="8">
    <source>
        <dbReference type="ARBA" id="ARBA00023170"/>
    </source>
</evidence>
<dbReference type="SMART" id="SM00430">
    <property type="entry name" value="HOLI"/>
    <property type="match status" value="1"/>
</dbReference>
<keyword evidence="8 10" id="KW-0675">Receptor</keyword>
<dbReference type="Pfam" id="PF00105">
    <property type="entry name" value="zf-C4"/>
    <property type="match status" value="1"/>
</dbReference>
<evidence type="ECO:0000256" key="9">
    <source>
        <dbReference type="ARBA" id="ARBA00023242"/>
    </source>
</evidence>
<dbReference type="PRINTS" id="PR00398">
    <property type="entry name" value="STRDHORMONER"/>
</dbReference>
<evidence type="ECO:0000256" key="7">
    <source>
        <dbReference type="ARBA" id="ARBA00023163"/>
    </source>
</evidence>
<dbReference type="GO" id="GO:0005634">
    <property type="term" value="C:nucleus"/>
    <property type="evidence" value="ECO:0007669"/>
    <property type="project" value="UniProtKB-SubCell"/>
</dbReference>